<comment type="similarity">
    <text evidence="2">Belongs to the cation diffusion facilitator (CDF) transporter (TC 2.A.4) family. SLC30A subfamily.</text>
</comment>
<dbReference type="InterPro" id="IPR050681">
    <property type="entry name" value="CDF/SLC30A"/>
</dbReference>
<dbReference type="InterPro" id="IPR036837">
    <property type="entry name" value="Cation_efflux_CTD_sf"/>
</dbReference>
<dbReference type="InterPro" id="IPR027470">
    <property type="entry name" value="Cation_efflux_CTD"/>
</dbReference>
<evidence type="ECO:0000256" key="1">
    <source>
        <dbReference type="ARBA" id="ARBA00004141"/>
    </source>
</evidence>
<feature type="transmembrane region" description="Helical" evidence="8">
    <location>
        <begin position="66"/>
        <end position="86"/>
    </location>
</feature>
<dbReference type="PANTHER" id="PTHR11562">
    <property type="entry name" value="CATION EFFLUX PROTEIN/ ZINC TRANSPORTER"/>
    <property type="match status" value="1"/>
</dbReference>
<evidence type="ECO:0000259" key="9">
    <source>
        <dbReference type="Pfam" id="PF01545"/>
    </source>
</evidence>
<dbReference type="SUPFAM" id="SSF161111">
    <property type="entry name" value="Cation efflux protein transmembrane domain-like"/>
    <property type="match status" value="1"/>
</dbReference>
<dbReference type="Pfam" id="PF01545">
    <property type="entry name" value="Cation_efflux"/>
    <property type="match status" value="1"/>
</dbReference>
<comment type="subcellular location">
    <subcellularLocation>
        <location evidence="1">Membrane</location>
        <topology evidence="1">Multi-pass membrane protein</topology>
    </subcellularLocation>
</comment>
<evidence type="ECO:0000259" key="10">
    <source>
        <dbReference type="Pfam" id="PF16916"/>
    </source>
</evidence>
<name>A0ABT2EPD4_9BACT</name>
<reference evidence="11 12" key="1">
    <citation type="submission" date="2022-08" db="EMBL/GenBank/DDBJ databases">
        <title>Bacterial and archaeal communities from various locations to study Microbial Dark Matter (Phase II).</title>
        <authorList>
            <person name="Stepanauskas R."/>
        </authorList>
    </citation>
    <scope>NUCLEOTIDE SEQUENCE [LARGE SCALE GENOMIC DNA]</scope>
    <source>
        <strain evidence="11 12">PD1</strain>
    </source>
</reference>
<keyword evidence="5 8" id="KW-1133">Transmembrane helix</keyword>
<feature type="transmembrane region" description="Helical" evidence="8">
    <location>
        <begin position="98"/>
        <end position="117"/>
    </location>
</feature>
<sequence length="358" mass="40131">MSNTFLLIFSPPFTLKPYCTLAPLLPKLSQILPPRFTENWQRLKNAIKSRRDKSLSDHEQILRKRLWIAVGLTSFIFLAELIGGLWTRSLALLSDSFHVLTDAFSLVLTLAAIYLAMRPPSDRHTFGLHRLEIFAAAFNAGSLLVICFWLALEAIERLLHPQPILAKEMLVIAIVGFVANIIVIFLLHSHMSRSLNVRSAVLHVIGDTASSVGVIVAGAIMALTGWFWVDPLLSLLIVAVIGFHALRVAREAAHILMEGVPYGIDTQKVRDALRKLRGVQQVHDLHIWSLCSSCRYLSAHLVVDEETIKDPSPLLSDAQEMLRRQFDIHHATLQIERSECSGHYLCENHHHPNPVGRG</sequence>
<evidence type="ECO:0000256" key="4">
    <source>
        <dbReference type="ARBA" id="ARBA00022692"/>
    </source>
</evidence>
<dbReference type="InterPro" id="IPR027469">
    <property type="entry name" value="Cation_efflux_TMD_sf"/>
</dbReference>
<keyword evidence="6" id="KW-0406">Ion transport</keyword>
<dbReference type="InterPro" id="IPR002524">
    <property type="entry name" value="Cation_efflux"/>
</dbReference>
<evidence type="ECO:0000256" key="7">
    <source>
        <dbReference type="ARBA" id="ARBA00023136"/>
    </source>
</evidence>
<evidence type="ECO:0000256" key="8">
    <source>
        <dbReference type="SAM" id="Phobius"/>
    </source>
</evidence>
<keyword evidence="3" id="KW-0813">Transport</keyword>
<gene>
    <name evidence="11" type="ORF">M2350_002239</name>
</gene>
<dbReference type="InterPro" id="IPR058533">
    <property type="entry name" value="Cation_efflux_TM"/>
</dbReference>
<evidence type="ECO:0000256" key="3">
    <source>
        <dbReference type="ARBA" id="ARBA00022448"/>
    </source>
</evidence>
<keyword evidence="7 8" id="KW-0472">Membrane</keyword>
<evidence type="ECO:0000313" key="11">
    <source>
        <dbReference type="EMBL" id="MCS3919822.1"/>
    </source>
</evidence>
<dbReference type="Proteomes" id="UP001204798">
    <property type="component" value="Unassembled WGS sequence"/>
</dbReference>
<evidence type="ECO:0000256" key="2">
    <source>
        <dbReference type="ARBA" id="ARBA00008873"/>
    </source>
</evidence>
<feature type="domain" description="Cation efflux protein transmembrane" evidence="9">
    <location>
        <begin position="66"/>
        <end position="257"/>
    </location>
</feature>
<dbReference type="PANTHER" id="PTHR11562:SF17">
    <property type="entry name" value="RE54080P-RELATED"/>
    <property type="match status" value="1"/>
</dbReference>
<feature type="transmembrane region" description="Helical" evidence="8">
    <location>
        <begin position="129"/>
        <end position="152"/>
    </location>
</feature>
<organism evidence="11 12">
    <name type="scientific">Candidatus Fervidibacter sacchari</name>
    <dbReference type="NCBI Taxonomy" id="1448929"/>
    <lineage>
        <taxon>Bacteria</taxon>
        <taxon>Candidatus Fervidibacterota</taxon>
        <taxon>Candidatus Fervidibacter</taxon>
    </lineage>
</organism>
<keyword evidence="4 8" id="KW-0812">Transmembrane</keyword>
<comment type="caution">
    <text evidence="11">The sequence shown here is derived from an EMBL/GenBank/DDBJ whole genome shotgun (WGS) entry which is preliminary data.</text>
</comment>
<feature type="transmembrane region" description="Helical" evidence="8">
    <location>
        <begin position="200"/>
        <end position="226"/>
    </location>
</feature>
<keyword evidence="12" id="KW-1185">Reference proteome</keyword>
<proteinExistence type="inferred from homology"/>
<dbReference type="Pfam" id="PF16916">
    <property type="entry name" value="ZT_dimer"/>
    <property type="match status" value="1"/>
</dbReference>
<feature type="transmembrane region" description="Helical" evidence="8">
    <location>
        <begin position="164"/>
        <end position="188"/>
    </location>
</feature>
<feature type="domain" description="Cation efflux protein cytoplasmic" evidence="10">
    <location>
        <begin position="262"/>
        <end position="337"/>
    </location>
</feature>
<protein>
    <submittedName>
        <fullName evidence="11">Cobalt-zinc-cadmium efflux system protein</fullName>
    </submittedName>
</protein>
<evidence type="ECO:0000256" key="5">
    <source>
        <dbReference type="ARBA" id="ARBA00022989"/>
    </source>
</evidence>
<dbReference type="RefSeq" id="WP_259096687.1">
    <property type="nucleotide sequence ID" value="NZ_CP130454.1"/>
</dbReference>
<dbReference type="EMBL" id="JANUCP010000004">
    <property type="protein sequence ID" value="MCS3919822.1"/>
    <property type="molecule type" value="Genomic_DNA"/>
</dbReference>
<accession>A0ABT2EPD4</accession>
<evidence type="ECO:0000256" key="6">
    <source>
        <dbReference type="ARBA" id="ARBA00023065"/>
    </source>
</evidence>
<feature type="transmembrane region" description="Helical" evidence="8">
    <location>
        <begin position="232"/>
        <end position="249"/>
    </location>
</feature>
<dbReference type="Gene3D" id="1.20.1510.10">
    <property type="entry name" value="Cation efflux protein transmembrane domain"/>
    <property type="match status" value="1"/>
</dbReference>
<dbReference type="SUPFAM" id="SSF160240">
    <property type="entry name" value="Cation efflux protein cytoplasmic domain-like"/>
    <property type="match status" value="1"/>
</dbReference>
<dbReference type="NCBIfam" id="TIGR01297">
    <property type="entry name" value="CDF"/>
    <property type="match status" value="1"/>
</dbReference>
<evidence type="ECO:0000313" key="12">
    <source>
        <dbReference type="Proteomes" id="UP001204798"/>
    </source>
</evidence>